<evidence type="ECO:0000256" key="3">
    <source>
        <dbReference type="ARBA" id="ARBA00023235"/>
    </source>
</evidence>
<evidence type="ECO:0000256" key="1">
    <source>
        <dbReference type="ARBA" id="ARBA00009375"/>
    </source>
</evidence>
<evidence type="ECO:0000256" key="2">
    <source>
        <dbReference type="ARBA" id="ARBA00022694"/>
    </source>
</evidence>
<feature type="region of interest" description="Disordered" evidence="6">
    <location>
        <begin position="279"/>
        <end position="303"/>
    </location>
</feature>
<feature type="binding site" evidence="4">
    <location>
        <position position="134"/>
    </location>
    <ligand>
        <name>substrate</name>
    </ligand>
</feature>
<evidence type="ECO:0000259" key="7">
    <source>
        <dbReference type="Pfam" id="PF01416"/>
    </source>
</evidence>
<keyword evidence="3 4" id="KW-0413">Isomerase</keyword>
<comment type="caution">
    <text evidence="8">The sequence shown here is derived from an EMBL/GenBank/DDBJ whole genome shotgun (WGS) entry which is preliminary data.</text>
</comment>
<dbReference type="SUPFAM" id="SSF55120">
    <property type="entry name" value="Pseudouridine synthase"/>
    <property type="match status" value="1"/>
</dbReference>
<dbReference type="AlphaFoldDB" id="Q08Z59"/>
<dbReference type="Gene3D" id="3.30.70.580">
    <property type="entry name" value="Pseudouridine synthase I, catalytic domain, N-terminal subdomain"/>
    <property type="match status" value="1"/>
</dbReference>
<feature type="active site" description="Nucleophile" evidence="4">
    <location>
        <position position="76"/>
    </location>
</feature>
<comment type="caution">
    <text evidence="4">Lacks conserved residue(s) required for the propagation of feature annotation.</text>
</comment>
<dbReference type="PANTHER" id="PTHR11142:SF0">
    <property type="entry name" value="TRNA PSEUDOURIDINE SYNTHASE-LIKE 1"/>
    <property type="match status" value="1"/>
</dbReference>
<proteinExistence type="inferred from homology"/>
<dbReference type="InterPro" id="IPR020095">
    <property type="entry name" value="PsdUridine_synth_TruA_C"/>
</dbReference>
<dbReference type="InterPro" id="IPR001406">
    <property type="entry name" value="PsdUridine_synth_TruA"/>
</dbReference>
<dbReference type="InterPro" id="IPR020097">
    <property type="entry name" value="PsdUridine_synth_TruA_a/b_dom"/>
</dbReference>
<dbReference type="EC" id="5.4.99.12" evidence="4"/>
<accession>Q08Z59</accession>
<gene>
    <name evidence="4" type="primary">truA</name>
    <name evidence="8" type="ORF">STIAU_6754</name>
</gene>
<name>Q08Z59_STIAD</name>
<dbReference type="OrthoDB" id="9811823at2"/>
<comment type="similarity">
    <text evidence="1 4 5">Belongs to the tRNA pseudouridine synthase TruA family.</text>
</comment>
<dbReference type="PANTHER" id="PTHR11142">
    <property type="entry name" value="PSEUDOURIDYLATE SYNTHASE"/>
    <property type="match status" value="1"/>
</dbReference>
<reference evidence="8 9" key="1">
    <citation type="submission" date="2006-04" db="EMBL/GenBank/DDBJ databases">
        <authorList>
            <person name="Nierman W.C."/>
        </authorList>
    </citation>
    <scope>NUCLEOTIDE SEQUENCE [LARGE SCALE GENOMIC DNA]</scope>
    <source>
        <strain evidence="8 9">DW4/3-1</strain>
    </source>
</reference>
<protein>
    <recommendedName>
        <fullName evidence="4">tRNA pseudouridine synthase A</fullName>
        <ecNumber evidence="4">5.4.99.12</ecNumber>
    </recommendedName>
    <alternativeName>
        <fullName evidence="4">tRNA pseudouridine(38-40) synthase</fullName>
    </alternativeName>
    <alternativeName>
        <fullName evidence="4">tRNA pseudouridylate synthase I</fullName>
    </alternativeName>
    <alternativeName>
        <fullName evidence="4">tRNA-uridine isomerase I</fullName>
    </alternativeName>
</protein>
<dbReference type="PATRIC" id="fig|378806.16.peg.4854"/>
<evidence type="ECO:0000313" key="9">
    <source>
        <dbReference type="Proteomes" id="UP000032702"/>
    </source>
</evidence>
<dbReference type="Gene3D" id="3.30.70.660">
    <property type="entry name" value="Pseudouridine synthase I, catalytic domain, C-terminal subdomain"/>
    <property type="match status" value="1"/>
</dbReference>
<dbReference type="HAMAP" id="MF_00171">
    <property type="entry name" value="TruA"/>
    <property type="match status" value="1"/>
</dbReference>
<sequence length="303" mass="32856">MQHAVSLSLRATATLSLCSGGFVLKRLSTTLWLWYRGGGFHGFQRQPEGPTVQSTLEAVLRSTGVPATVMPAGRTDRGVHARMQVVSLRLEAGDTPEALAARLPALLPPDLGVCAVRRPPPSFHAQWSAAGKTYCYRVQLGGRVSETWRPYVLEAAEEPRLAQRAIAPERLAELLQGAVGQRDFWAFHASSSPRKPRTLESATVHELEGGLFEIQLRGDSFARYQVRYLVGSALLTAAGQLPEAQWRAALESAEAIPGLRAAAAGLILWEVRYPPGVDPFPPTERNAPAGLPREPPFVDASGR</sequence>
<evidence type="ECO:0000256" key="6">
    <source>
        <dbReference type="SAM" id="MobiDB-lite"/>
    </source>
</evidence>
<comment type="subunit">
    <text evidence="4">Homodimer.</text>
</comment>
<feature type="domain" description="Pseudouridine synthase I TruA alpha/beta" evidence="7">
    <location>
        <begin position="179"/>
        <end position="274"/>
    </location>
</feature>
<dbReference type="InterPro" id="IPR020094">
    <property type="entry name" value="TruA/RsuA/RluB/E/F_N"/>
</dbReference>
<dbReference type="GO" id="GO:0031119">
    <property type="term" value="P:tRNA pseudouridine synthesis"/>
    <property type="evidence" value="ECO:0007669"/>
    <property type="project" value="UniProtKB-UniRule"/>
</dbReference>
<dbReference type="GO" id="GO:0003723">
    <property type="term" value="F:RNA binding"/>
    <property type="evidence" value="ECO:0007669"/>
    <property type="project" value="InterPro"/>
</dbReference>
<dbReference type="InterPro" id="IPR020103">
    <property type="entry name" value="PsdUridine_synth_cat_dom_sf"/>
</dbReference>
<evidence type="ECO:0000256" key="5">
    <source>
        <dbReference type="RuleBase" id="RU003792"/>
    </source>
</evidence>
<dbReference type="EMBL" id="AAMD01000072">
    <property type="protein sequence ID" value="EAU65783.1"/>
    <property type="molecule type" value="Genomic_DNA"/>
</dbReference>
<comment type="catalytic activity">
    <reaction evidence="4 5">
        <text>uridine(38/39/40) in tRNA = pseudouridine(38/39/40) in tRNA</text>
        <dbReference type="Rhea" id="RHEA:22376"/>
        <dbReference type="Rhea" id="RHEA-COMP:10085"/>
        <dbReference type="Rhea" id="RHEA-COMP:10087"/>
        <dbReference type="ChEBI" id="CHEBI:65314"/>
        <dbReference type="ChEBI" id="CHEBI:65315"/>
        <dbReference type="EC" id="5.4.99.12"/>
    </reaction>
</comment>
<dbReference type="GO" id="GO:0160147">
    <property type="term" value="F:tRNA pseudouridine(38-40) synthase activity"/>
    <property type="evidence" value="ECO:0007669"/>
    <property type="project" value="UniProtKB-EC"/>
</dbReference>
<evidence type="ECO:0000256" key="4">
    <source>
        <dbReference type="HAMAP-Rule" id="MF_00171"/>
    </source>
</evidence>
<dbReference type="Pfam" id="PF01416">
    <property type="entry name" value="PseudoU_synth_1"/>
    <property type="match status" value="1"/>
</dbReference>
<evidence type="ECO:0000313" key="8">
    <source>
        <dbReference type="EMBL" id="EAU65783.1"/>
    </source>
</evidence>
<organism evidence="8 9">
    <name type="scientific">Stigmatella aurantiaca (strain DW4/3-1)</name>
    <dbReference type="NCBI Taxonomy" id="378806"/>
    <lineage>
        <taxon>Bacteria</taxon>
        <taxon>Pseudomonadati</taxon>
        <taxon>Myxococcota</taxon>
        <taxon>Myxococcia</taxon>
        <taxon>Myxococcales</taxon>
        <taxon>Cystobacterineae</taxon>
        <taxon>Archangiaceae</taxon>
        <taxon>Stigmatella</taxon>
    </lineage>
</organism>
<comment type="function">
    <text evidence="4">Formation of pseudouridine at positions 38, 39 and 40 in the anticodon stem and loop of transfer RNAs.</text>
</comment>
<dbReference type="Proteomes" id="UP000032702">
    <property type="component" value="Unassembled WGS sequence"/>
</dbReference>
<keyword evidence="2 4" id="KW-0819">tRNA processing</keyword>